<evidence type="ECO:0000313" key="2">
    <source>
        <dbReference type="Proteomes" id="UP000016491"/>
    </source>
</evidence>
<protein>
    <submittedName>
        <fullName evidence="1">Uncharacterized protein</fullName>
    </submittedName>
</protein>
<evidence type="ECO:0000313" key="1">
    <source>
        <dbReference type="EMBL" id="ERI74299.1"/>
    </source>
</evidence>
<comment type="caution">
    <text evidence="1">The sequence shown here is derived from an EMBL/GenBank/DDBJ whole genome shotgun (WGS) entry which is preliminary data.</text>
</comment>
<sequence>TGGVLTCLIKSGRLLFTGISCKIEYSTFWEDFYIWKKKCA</sequence>
<dbReference type="EMBL" id="AWSU01000336">
    <property type="protein sequence ID" value="ERI74299.1"/>
    <property type="molecule type" value="Genomic_DNA"/>
</dbReference>
<name>A0ABC9TSP7_CLOSY</name>
<proteinExistence type="predicted"/>
<feature type="non-terminal residue" evidence="1">
    <location>
        <position position="1"/>
    </location>
</feature>
<organism evidence="1 2">
    <name type="scientific">[Clostridium] symbiosum ATCC 14940</name>
    <dbReference type="NCBI Taxonomy" id="411472"/>
    <lineage>
        <taxon>Bacteria</taxon>
        <taxon>Bacillati</taxon>
        <taxon>Bacillota</taxon>
        <taxon>Clostridia</taxon>
        <taxon>Lachnospirales</taxon>
        <taxon>Lachnospiraceae</taxon>
        <taxon>Otoolea</taxon>
    </lineage>
</organism>
<reference evidence="1 2" key="1">
    <citation type="submission" date="2013-07" db="EMBL/GenBank/DDBJ databases">
        <authorList>
            <person name="Weinstock G."/>
            <person name="Sodergren E."/>
            <person name="Wylie T."/>
            <person name="Fulton L."/>
            <person name="Fulton R."/>
            <person name="Fronick C."/>
            <person name="O'Laughlin M."/>
            <person name="Godfrey J."/>
            <person name="Miner T."/>
            <person name="Herter B."/>
            <person name="Appelbaum E."/>
            <person name="Cordes M."/>
            <person name="Lek S."/>
            <person name="Wollam A."/>
            <person name="Pepin K.H."/>
            <person name="Palsikar V.B."/>
            <person name="Mitreva M."/>
            <person name="Wilson R.K."/>
        </authorList>
    </citation>
    <scope>NUCLEOTIDE SEQUENCE [LARGE SCALE GENOMIC DNA]</scope>
    <source>
        <strain evidence="1 2">ATCC 14940</strain>
    </source>
</reference>
<gene>
    <name evidence="1" type="ORF">CLOSYM_04141</name>
</gene>
<accession>A0ABC9TSP7</accession>
<dbReference type="Proteomes" id="UP000016491">
    <property type="component" value="Unassembled WGS sequence"/>
</dbReference>
<dbReference type="AlphaFoldDB" id="A0ABC9TSP7"/>